<evidence type="ECO:0000313" key="2">
    <source>
        <dbReference type="EMBL" id="KAH7024441.1"/>
    </source>
</evidence>
<keyword evidence="3" id="KW-1185">Reference proteome</keyword>
<evidence type="ECO:0000313" key="3">
    <source>
        <dbReference type="Proteomes" id="UP000756346"/>
    </source>
</evidence>
<protein>
    <submittedName>
        <fullName evidence="2">Alpha/beta hydrolase fold-1</fullName>
    </submittedName>
</protein>
<keyword evidence="2" id="KW-0378">Hydrolase</keyword>
<proteinExistence type="predicted"/>
<dbReference type="EMBL" id="JAGTJQ010000009">
    <property type="protein sequence ID" value="KAH7024441.1"/>
    <property type="molecule type" value="Genomic_DNA"/>
</dbReference>
<dbReference type="AlphaFoldDB" id="A0A9P8Y069"/>
<dbReference type="InterPro" id="IPR052897">
    <property type="entry name" value="Sec-Metab_Biosynth_Hydrolase"/>
</dbReference>
<reference evidence="2" key="1">
    <citation type="journal article" date="2021" name="Nat. Commun.">
        <title>Genetic determinants of endophytism in the Arabidopsis root mycobiome.</title>
        <authorList>
            <person name="Mesny F."/>
            <person name="Miyauchi S."/>
            <person name="Thiergart T."/>
            <person name="Pickel B."/>
            <person name="Atanasova L."/>
            <person name="Karlsson M."/>
            <person name="Huettel B."/>
            <person name="Barry K.W."/>
            <person name="Haridas S."/>
            <person name="Chen C."/>
            <person name="Bauer D."/>
            <person name="Andreopoulos W."/>
            <person name="Pangilinan J."/>
            <person name="LaButti K."/>
            <person name="Riley R."/>
            <person name="Lipzen A."/>
            <person name="Clum A."/>
            <person name="Drula E."/>
            <person name="Henrissat B."/>
            <person name="Kohler A."/>
            <person name="Grigoriev I.V."/>
            <person name="Martin F.M."/>
            <person name="Hacquard S."/>
        </authorList>
    </citation>
    <scope>NUCLEOTIDE SEQUENCE</scope>
    <source>
        <strain evidence="2">MPI-CAGE-CH-0230</strain>
    </source>
</reference>
<dbReference type="OrthoDB" id="1263307at2759"/>
<dbReference type="PANTHER" id="PTHR37017">
    <property type="entry name" value="AB HYDROLASE-1 DOMAIN-CONTAINING PROTEIN-RELATED"/>
    <property type="match status" value="1"/>
</dbReference>
<dbReference type="RefSeq" id="XP_046007989.1">
    <property type="nucleotide sequence ID" value="XM_046157136.1"/>
</dbReference>
<dbReference type="SUPFAM" id="SSF53474">
    <property type="entry name" value="alpha/beta-Hydrolases"/>
    <property type="match status" value="1"/>
</dbReference>
<gene>
    <name evidence="2" type="ORF">B0I36DRAFT_352672</name>
</gene>
<dbReference type="GeneID" id="70186682"/>
<comment type="caution">
    <text evidence="2">The sequence shown here is derived from an EMBL/GenBank/DDBJ whole genome shotgun (WGS) entry which is preliminary data.</text>
</comment>
<organism evidence="2 3">
    <name type="scientific">Microdochium trichocladiopsis</name>
    <dbReference type="NCBI Taxonomy" id="1682393"/>
    <lineage>
        <taxon>Eukaryota</taxon>
        <taxon>Fungi</taxon>
        <taxon>Dikarya</taxon>
        <taxon>Ascomycota</taxon>
        <taxon>Pezizomycotina</taxon>
        <taxon>Sordariomycetes</taxon>
        <taxon>Xylariomycetidae</taxon>
        <taxon>Xylariales</taxon>
        <taxon>Microdochiaceae</taxon>
        <taxon>Microdochium</taxon>
    </lineage>
</organism>
<evidence type="ECO:0000259" key="1">
    <source>
        <dbReference type="Pfam" id="PF12697"/>
    </source>
</evidence>
<dbReference type="Gene3D" id="3.40.50.1820">
    <property type="entry name" value="alpha/beta hydrolase"/>
    <property type="match status" value="1"/>
</dbReference>
<name>A0A9P8Y069_9PEZI</name>
<dbReference type="InterPro" id="IPR029058">
    <property type="entry name" value="AB_hydrolase_fold"/>
</dbReference>
<dbReference type="PANTHER" id="PTHR37017:SF11">
    <property type="entry name" value="ESTERASE_LIPASE_THIOESTERASE DOMAIN-CONTAINING PROTEIN"/>
    <property type="match status" value="1"/>
</dbReference>
<sequence length="253" mass="26880">MATGKPVVLFVHGAWHSPGHYKSLIASLQQAGYIVLAPQLATAGPDDSIIGKSISDDVARLSEAASSHLDGGREIVVVAHSYGGIPATQFCEGRSVSDRAAQGLKGGVRAVVYICSYAPTEKGKSLMDYDPVGDFFDIDGEKGLAVPHRLAIERFYKADIPDTQTQDSLYNHLGNQSTPSFSTGITFGAADIAVPKTYVLCTRDSAILAKWQRVMAEGASARILEIDAGHSPFLVENHVKKLVEVIGVAAGQE</sequence>
<dbReference type="GO" id="GO:0016787">
    <property type="term" value="F:hydrolase activity"/>
    <property type="evidence" value="ECO:0007669"/>
    <property type="project" value="UniProtKB-KW"/>
</dbReference>
<dbReference type="InterPro" id="IPR000073">
    <property type="entry name" value="AB_hydrolase_1"/>
</dbReference>
<accession>A0A9P8Y069</accession>
<dbReference type="Proteomes" id="UP000756346">
    <property type="component" value="Unassembled WGS sequence"/>
</dbReference>
<dbReference type="Pfam" id="PF12697">
    <property type="entry name" value="Abhydrolase_6"/>
    <property type="match status" value="1"/>
</dbReference>
<feature type="domain" description="AB hydrolase-1" evidence="1">
    <location>
        <begin position="8"/>
        <end position="242"/>
    </location>
</feature>